<dbReference type="InterPro" id="IPR042099">
    <property type="entry name" value="ANL_N_sf"/>
</dbReference>
<keyword evidence="2 5" id="KW-0436">Ligase</keyword>
<dbReference type="GO" id="GO:0016874">
    <property type="term" value="F:ligase activity"/>
    <property type="evidence" value="ECO:0007669"/>
    <property type="project" value="UniProtKB-KW"/>
</dbReference>
<dbReference type="Proteomes" id="UP000661112">
    <property type="component" value="Unassembled WGS sequence"/>
</dbReference>
<dbReference type="EMBL" id="JACJSG010000054">
    <property type="protein sequence ID" value="MBD2504552.1"/>
    <property type="molecule type" value="Genomic_DNA"/>
</dbReference>
<evidence type="ECO:0000259" key="4">
    <source>
        <dbReference type="Pfam" id="PF13193"/>
    </source>
</evidence>
<name>A0ABR8DCA2_9NOST</name>
<dbReference type="Pfam" id="PF00501">
    <property type="entry name" value="AMP-binding"/>
    <property type="match status" value="1"/>
</dbReference>
<dbReference type="InterPro" id="IPR000873">
    <property type="entry name" value="AMP-dep_synth/lig_dom"/>
</dbReference>
<dbReference type="Gene3D" id="3.30.300.30">
    <property type="match status" value="1"/>
</dbReference>
<evidence type="ECO:0000256" key="2">
    <source>
        <dbReference type="ARBA" id="ARBA00022598"/>
    </source>
</evidence>
<dbReference type="InterPro" id="IPR045851">
    <property type="entry name" value="AMP-bd_C_sf"/>
</dbReference>
<evidence type="ECO:0000313" key="6">
    <source>
        <dbReference type="Proteomes" id="UP000661112"/>
    </source>
</evidence>
<feature type="domain" description="AMP-dependent synthetase/ligase" evidence="3">
    <location>
        <begin position="121"/>
        <end position="337"/>
    </location>
</feature>
<proteinExistence type="inferred from homology"/>
<evidence type="ECO:0000259" key="3">
    <source>
        <dbReference type="Pfam" id="PF00501"/>
    </source>
</evidence>
<evidence type="ECO:0000256" key="1">
    <source>
        <dbReference type="ARBA" id="ARBA00006432"/>
    </source>
</evidence>
<keyword evidence="6" id="KW-1185">Reference proteome</keyword>
<dbReference type="PANTHER" id="PTHR43201">
    <property type="entry name" value="ACYL-COA SYNTHETASE"/>
    <property type="match status" value="1"/>
</dbReference>
<feature type="domain" description="AMP-binding enzyme C-terminal" evidence="4">
    <location>
        <begin position="382"/>
        <end position="456"/>
    </location>
</feature>
<dbReference type="PANTHER" id="PTHR43201:SF5">
    <property type="entry name" value="MEDIUM-CHAIN ACYL-COA LIGASE ACSF2, MITOCHONDRIAL"/>
    <property type="match status" value="1"/>
</dbReference>
<organism evidence="5 6">
    <name type="scientific">Anabaena azotica FACHB-119</name>
    <dbReference type="NCBI Taxonomy" id="947527"/>
    <lineage>
        <taxon>Bacteria</taxon>
        <taxon>Bacillati</taxon>
        <taxon>Cyanobacteriota</taxon>
        <taxon>Cyanophyceae</taxon>
        <taxon>Nostocales</taxon>
        <taxon>Nostocaceae</taxon>
        <taxon>Anabaena</taxon>
        <taxon>Anabaena azotica</taxon>
    </lineage>
</organism>
<accession>A0ABR8DCA2</accession>
<comment type="similarity">
    <text evidence="1">Belongs to the ATP-dependent AMP-binding enzyme family.</text>
</comment>
<evidence type="ECO:0000313" key="5">
    <source>
        <dbReference type="EMBL" id="MBD2504552.1"/>
    </source>
</evidence>
<protein>
    <submittedName>
        <fullName evidence="5">2-succinylbenzoate--CoA ligase</fullName>
    </submittedName>
</protein>
<reference evidence="5 6" key="1">
    <citation type="journal article" date="2020" name="ISME J.">
        <title>Comparative genomics reveals insights into cyanobacterial evolution and habitat adaptation.</title>
        <authorList>
            <person name="Chen M.Y."/>
            <person name="Teng W.K."/>
            <person name="Zhao L."/>
            <person name="Hu C.X."/>
            <person name="Zhou Y.K."/>
            <person name="Han B.P."/>
            <person name="Song L.R."/>
            <person name="Shu W.S."/>
        </authorList>
    </citation>
    <scope>NUCLEOTIDE SEQUENCE [LARGE SCALE GENOMIC DNA]</scope>
    <source>
        <strain evidence="5 6">FACHB-119</strain>
    </source>
</reference>
<comment type="caution">
    <text evidence="5">The sequence shown here is derived from an EMBL/GenBank/DDBJ whole genome shotgun (WGS) entry which is preliminary data.</text>
</comment>
<dbReference type="Pfam" id="PF13193">
    <property type="entry name" value="AMP-binding_C"/>
    <property type="match status" value="1"/>
</dbReference>
<dbReference type="SUPFAM" id="SSF56801">
    <property type="entry name" value="Acetyl-CoA synthetase-like"/>
    <property type="match status" value="1"/>
</dbReference>
<dbReference type="Gene3D" id="3.40.50.12780">
    <property type="entry name" value="N-terminal domain of ligase-like"/>
    <property type="match status" value="1"/>
</dbReference>
<sequence>MFIPIEELRNRERHNLLLGYNFLEFLSLTEDLYESLVSYPPQKILLVEPEPVLFLAHFIAACSQGHDIFLANPNWGLSEWQQVFDLVAPDLVWGNCEYAQHCYETWRSHHPHHPHHPSNPSQSVNHITSRADSLIMIPTGGSSGKIRFATHTWQSLKASVHGFQEYFQLEEVNSICVLPMYHVSGLMQFMRSFISGGQLLILPFKELKLGKLTDFDPHKFFISLVPTQLQAILNEPHLTTWLSKCFTVLLGGAPADSELLEKARFNNIRLAPSYGMTETASQIATIKPTDFLQGNNSSYQVLPHINLTICGEKGELLDLQQIGVISIASPSLALGYYPESLFELGVFVTDDIGFLDEKAHLNIVGRSSDKIITGGENVFPGEIETALRATGLVKDVFVIGTKDKYWGQIISAVYTPTDINIIPEHLREALIGKIANFKIPKLWLPLPEIPRNEQGKINRQQIQELLIGLTH</sequence>
<gene>
    <name evidence="5" type="ORF">H6G83_28740</name>
</gene>
<dbReference type="InterPro" id="IPR025110">
    <property type="entry name" value="AMP-bd_C"/>
</dbReference>
<dbReference type="RefSeq" id="WP_190478466.1">
    <property type="nucleotide sequence ID" value="NZ_JACJSG010000054.1"/>
</dbReference>